<dbReference type="EMBL" id="WWBZ02000001">
    <property type="protein sequence ID" value="KAF4314013.1"/>
    <property type="molecule type" value="Genomic_DNA"/>
</dbReference>
<keyword evidence="2" id="KW-0812">Transmembrane</keyword>
<organism evidence="3 4">
    <name type="scientific">Botryosphaeria dothidea</name>
    <dbReference type="NCBI Taxonomy" id="55169"/>
    <lineage>
        <taxon>Eukaryota</taxon>
        <taxon>Fungi</taxon>
        <taxon>Dikarya</taxon>
        <taxon>Ascomycota</taxon>
        <taxon>Pezizomycotina</taxon>
        <taxon>Dothideomycetes</taxon>
        <taxon>Dothideomycetes incertae sedis</taxon>
        <taxon>Botryosphaeriales</taxon>
        <taxon>Botryosphaeriaceae</taxon>
        <taxon>Botryosphaeria</taxon>
    </lineage>
</organism>
<evidence type="ECO:0000256" key="1">
    <source>
        <dbReference type="SAM" id="MobiDB-lite"/>
    </source>
</evidence>
<dbReference type="AlphaFoldDB" id="A0A8H4JAI2"/>
<reference evidence="3" key="1">
    <citation type="submission" date="2020-04" db="EMBL/GenBank/DDBJ databases">
        <title>Genome Assembly and Annotation of Botryosphaeria dothidea sdau 11-99, a Latent Pathogen of Apple Fruit Ring Rot in China.</title>
        <authorList>
            <person name="Yu C."/>
            <person name="Diao Y."/>
            <person name="Lu Q."/>
            <person name="Zhao J."/>
            <person name="Cui S."/>
            <person name="Peng C."/>
            <person name="He B."/>
            <person name="Liu H."/>
        </authorList>
    </citation>
    <scope>NUCLEOTIDE SEQUENCE [LARGE SCALE GENOMIC DNA]</scope>
    <source>
        <strain evidence="3">Sdau11-99</strain>
    </source>
</reference>
<keyword evidence="2" id="KW-1133">Transmembrane helix</keyword>
<evidence type="ECO:0000313" key="3">
    <source>
        <dbReference type="EMBL" id="KAF4314013.1"/>
    </source>
</evidence>
<comment type="caution">
    <text evidence="3">The sequence shown here is derived from an EMBL/GenBank/DDBJ whole genome shotgun (WGS) entry which is preliminary data.</text>
</comment>
<dbReference type="Proteomes" id="UP000572817">
    <property type="component" value="Unassembled WGS sequence"/>
</dbReference>
<feature type="region of interest" description="Disordered" evidence="1">
    <location>
        <begin position="111"/>
        <end position="135"/>
    </location>
</feature>
<proteinExistence type="predicted"/>
<evidence type="ECO:0000256" key="2">
    <source>
        <dbReference type="SAM" id="Phobius"/>
    </source>
</evidence>
<name>A0A8H4JAI2_9PEZI</name>
<feature type="region of interest" description="Disordered" evidence="1">
    <location>
        <begin position="1"/>
        <end position="29"/>
    </location>
</feature>
<feature type="transmembrane region" description="Helical" evidence="2">
    <location>
        <begin position="79"/>
        <end position="103"/>
    </location>
</feature>
<sequence length="163" mass="17399">MTAAASTGTTTPASTRSTRHTTTPTALTGPLGDAIKTAFSISTNDGFNNFNSRRTSLEVAASSIMADNPIGSLSRNEKIAIGAAVPLGFLLFVGLVVGAILLFRRRRSKNAQQQSPGPLLKRPSESGESMGKEEQPFMAQHPCEDLLNKWVVCMGSEVHRRLA</sequence>
<accession>A0A8H4JAI2</accession>
<keyword evidence="2" id="KW-0472">Membrane</keyword>
<keyword evidence="4" id="KW-1185">Reference proteome</keyword>
<evidence type="ECO:0000313" key="4">
    <source>
        <dbReference type="Proteomes" id="UP000572817"/>
    </source>
</evidence>
<gene>
    <name evidence="3" type="ORF">GTA08_BOTSDO01771</name>
</gene>
<feature type="compositionally biased region" description="Basic and acidic residues" evidence="1">
    <location>
        <begin position="122"/>
        <end position="135"/>
    </location>
</feature>
<protein>
    <submittedName>
        <fullName evidence="3">Uncharacterized protein</fullName>
    </submittedName>
</protein>